<feature type="region of interest" description="Disordered" evidence="1">
    <location>
        <begin position="1"/>
        <end position="25"/>
    </location>
</feature>
<name>D8R1D0_SELML</name>
<evidence type="ECO:0000313" key="2">
    <source>
        <dbReference type="EMBL" id="EFJ33872.1"/>
    </source>
</evidence>
<organism evidence="3">
    <name type="scientific">Selaginella moellendorffii</name>
    <name type="common">Spikemoss</name>
    <dbReference type="NCBI Taxonomy" id="88036"/>
    <lineage>
        <taxon>Eukaryota</taxon>
        <taxon>Viridiplantae</taxon>
        <taxon>Streptophyta</taxon>
        <taxon>Embryophyta</taxon>
        <taxon>Tracheophyta</taxon>
        <taxon>Lycopodiopsida</taxon>
        <taxon>Selaginellales</taxon>
        <taxon>Selaginellaceae</taxon>
        <taxon>Selaginella</taxon>
    </lineage>
</organism>
<dbReference type="KEGG" id="smo:SELMODRAFT_406128"/>
<sequence>MRAAARKAVVPKTRKKEAEERKAEKISRELESLRERVLRKEAELSNLSKRKVGNKYWDDLPNKRAKYLGNPFQAEVSVSVSMKSSYDRRLLEINNPFVDIKVVPERRYMPPDNVSDGKLMDEAAFKAAVGNLLEPVAGTSQQFKAMGTELGAKIVYASILQNIRLLTSPSLEADSEVVVGGKEQLQLEDLQLVEQEGDDIRHEGDEGKERGNVRDPLLDPANNLVTVIIIECDWKGTTTKLDQGAGYAIRAAKLNMKKGRYEPIYVHHWYKGGWNYGVLRPKGIVTVKDGTILNVHTAIQDKEKVSLEDLESRLRDFTRILSEQYFHLNQFPDDEYVLGSLHFCATEMTLPASPDKPINKGGLLFFTSLIRTFIGDRALTLTSADIEDNHAKWKASIQQTIEYFLSSLSATYSRMPSTAPANSRMMLGVCKVRMYVGRVGKAGQVVNIGVSLPSLWKRSTQYSCWILDLTRIYGFTYENALSKCPWLNAFLKRIYKRAHKEITRELPHASRRTRSPKSVLAIQDERSIEISPKLAGSATLAMQLQPHFFSTWDLNADA</sequence>
<dbReference type="HOGENOM" id="CLU_035869_0_0_1"/>
<dbReference type="EMBL" id="GL377570">
    <property type="protein sequence ID" value="EFJ33872.1"/>
    <property type="molecule type" value="Genomic_DNA"/>
</dbReference>
<dbReference type="Gramene" id="EFJ33872">
    <property type="protein sequence ID" value="EFJ33872"/>
    <property type="gene ID" value="SELMODRAFT_406128"/>
</dbReference>
<dbReference type="InParanoid" id="D8R1D0"/>
<evidence type="ECO:0000256" key="1">
    <source>
        <dbReference type="SAM" id="MobiDB-lite"/>
    </source>
</evidence>
<dbReference type="AlphaFoldDB" id="D8R1D0"/>
<keyword evidence="3" id="KW-1185">Reference proteome</keyword>
<dbReference type="Proteomes" id="UP000001514">
    <property type="component" value="Unassembled WGS sequence"/>
</dbReference>
<accession>D8R1D0</accession>
<gene>
    <name evidence="2" type="ORF">SELMODRAFT_406128</name>
</gene>
<protein>
    <submittedName>
        <fullName evidence="2">Uncharacterized protein</fullName>
    </submittedName>
</protein>
<reference evidence="2 3" key="1">
    <citation type="journal article" date="2011" name="Science">
        <title>The Selaginella genome identifies genetic changes associated with the evolution of vascular plants.</title>
        <authorList>
            <person name="Banks J.A."/>
            <person name="Nishiyama T."/>
            <person name="Hasebe M."/>
            <person name="Bowman J.L."/>
            <person name="Gribskov M."/>
            <person name="dePamphilis C."/>
            <person name="Albert V.A."/>
            <person name="Aono N."/>
            <person name="Aoyama T."/>
            <person name="Ambrose B.A."/>
            <person name="Ashton N.W."/>
            <person name="Axtell M.J."/>
            <person name="Barker E."/>
            <person name="Barker M.S."/>
            <person name="Bennetzen J.L."/>
            <person name="Bonawitz N.D."/>
            <person name="Chapple C."/>
            <person name="Cheng C."/>
            <person name="Correa L.G."/>
            <person name="Dacre M."/>
            <person name="DeBarry J."/>
            <person name="Dreyer I."/>
            <person name="Elias M."/>
            <person name="Engstrom E.M."/>
            <person name="Estelle M."/>
            <person name="Feng L."/>
            <person name="Finet C."/>
            <person name="Floyd S.K."/>
            <person name="Frommer W.B."/>
            <person name="Fujita T."/>
            <person name="Gramzow L."/>
            <person name="Gutensohn M."/>
            <person name="Harholt J."/>
            <person name="Hattori M."/>
            <person name="Heyl A."/>
            <person name="Hirai T."/>
            <person name="Hiwatashi Y."/>
            <person name="Ishikawa M."/>
            <person name="Iwata M."/>
            <person name="Karol K.G."/>
            <person name="Koehler B."/>
            <person name="Kolukisaoglu U."/>
            <person name="Kubo M."/>
            <person name="Kurata T."/>
            <person name="Lalonde S."/>
            <person name="Li K."/>
            <person name="Li Y."/>
            <person name="Litt A."/>
            <person name="Lyons E."/>
            <person name="Manning G."/>
            <person name="Maruyama T."/>
            <person name="Michael T.P."/>
            <person name="Mikami K."/>
            <person name="Miyazaki S."/>
            <person name="Morinaga S."/>
            <person name="Murata T."/>
            <person name="Mueller-Roeber B."/>
            <person name="Nelson D.R."/>
            <person name="Obara M."/>
            <person name="Oguri Y."/>
            <person name="Olmstead R.G."/>
            <person name="Onodera N."/>
            <person name="Petersen B.L."/>
            <person name="Pils B."/>
            <person name="Prigge M."/>
            <person name="Rensing S.A."/>
            <person name="Riano-Pachon D.M."/>
            <person name="Roberts A.W."/>
            <person name="Sato Y."/>
            <person name="Scheller H.V."/>
            <person name="Schulz B."/>
            <person name="Schulz C."/>
            <person name="Shakirov E.V."/>
            <person name="Shibagaki N."/>
            <person name="Shinohara N."/>
            <person name="Shippen D.E."/>
            <person name="Soerensen I."/>
            <person name="Sotooka R."/>
            <person name="Sugimoto N."/>
            <person name="Sugita M."/>
            <person name="Sumikawa N."/>
            <person name="Tanurdzic M."/>
            <person name="Theissen G."/>
            <person name="Ulvskov P."/>
            <person name="Wakazuki S."/>
            <person name="Weng J.K."/>
            <person name="Willats W.W."/>
            <person name="Wipf D."/>
            <person name="Wolf P.G."/>
            <person name="Yang L."/>
            <person name="Zimmer A.D."/>
            <person name="Zhu Q."/>
            <person name="Mitros T."/>
            <person name="Hellsten U."/>
            <person name="Loque D."/>
            <person name="Otillar R."/>
            <person name="Salamov A."/>
            <person name="Schmutz J."/>
            <person name="Shapiro H."/>
            <person name="Lindquist E."/>
            <person name="Lucas S."/>
            <person name="Rokhsar D."/>
            <person name="Grigoriev I.V."/>
        </authorList>
    </citation>
    <scope>NUCLEOTIDE SEQUENCE [LARGE SCALE GENOMIC DNA]</scope>
</reference>
<feature type="compositionally biased region" description="Basic and acidic residues" evidence="1">
    <location>
        <begin position="16"/>
        <end position="25"/>
    </location>
</feature>
<evidence type="ECO:0000313" key="3">
    <source>
        <dbReference type="Proteomes" id="UP000001514"/>
    </source>
</evidence>
<proteinExistence type="predicted"/>